<keyword evidence="4" id="KW-1185">Reference proteome</keyword>
<dbReference type="GO" id="GO:0016787">
    <property type="term" value="F:hydrolase activity"/>
    <property type="evidence" value="ECO:0007669"/>
    <property type="project" value="UniProtKB-KW"/>
</dbReference>
<dbReference type="PRINTS" id="PR00111">
    <property type="entry name" value="ABHYDROLASE"/>
</dbReference>
<feature type="domain" description="AB hydrolase-1" evidence="2">
    <location>
        <begin position="62"/>
        <end position="293"/>
    </location>
</feature>
<dbReference type="SUPFAM" id="SSF53474">
    <property type="entry name" value="alpha/beta-Hydrolases"/>
    <property type="match status" value="1"/>
</dbReference>
<dbReference type="OrthoDB" id="9773293at2"/>
<keyword evidence="1" id="KW-1133">Transmembrane helix</keyword>
<dbReference type="Pfam" id="PF00561">
    <property type="entry name" value="Abhydrolase_1"/>
    <property type="match status" value="1"/>
</dbReference>
<proteinExistence type="predicted"/>
<comment type="caution">
    <text evidence="3">The sequence shown here is derived from an EMBL/GenBank/DDBJ whole genome shotgun (WGS) entry which is preliminary data.</text>
</comment>
<organism evidence="3 4">
    <name type="scientific">Thalassotalea litorea</name>
    <dbReference type="NCBI Taxonomy" id="2020715"/>
    <lineage>
        <taxon>Bacteria</taxon>
        <taxon>Pseudomonadati</taxon>
        <taxon>Pseudomonadota</taxon>
        <taxon>Gammaproteobacteria</taxon>
        <taxon>Alteromonadales</taxon>
        <taxon>Colwelliaceae</taxon>
        <taxon>Thalassotalea</taxon>
    </lineage>
</organism>
<evidence type="ECO:0000313" key="4">
    <source>
        <dbReference type="Proteomes" id="UP000307790"/>
    </source>
</evidence>
<dbReference type="EMBL" id="VCBC01000005">
    <property type="protein sequence ID" value="TLU66183.1"/>
    <property type="molecule type" value="Genomic_DNA"/>
</dbReference>
<dbReference type="InterPro" id="IPR029058">
    <property type="entry name" value="AB_hydrolase_fold"/>
</dbReference>
<dbReference type="GO" id="GO:0016020">
    <property type="term" value="C:membrane"/>
    <property type="evidence" value="ECO:0007669"/>
    <property type="project" value="TreeGrafter"/>
</dbReference>
<keyword evidence="3" id="KW-0378">Hydrolase</keyword>
<dbReference type="PANTHER" id="PTHR43798">
    <property type="entry name" value="MONOACYLGLYCEROL LIPASE"/>
    <property type="match status" value="1"/>
</dbReference>
<feature type="transmembrane region" description="Helical" evidence="1">
    <location>
        <begin position="6"/>
        <end position="25"/>
    </location>
</feature>
<name>A0A5R9INZ2_9GAMM</name>
<keyword evidence="1" id="KW-0472">Membrane</keyword>
<dbReference type="PANTHER" id="PTHR43798:SF33">
    <property type="entry name" value="HYDROLASE, PUTATIVE (AFU_ORTHOLOGUE AFUA_2G14860)-RELATED"/>
    <property type="match status" value="1"/>
</dbReference>
<dbReference type="AlphaFoldDB" id="A0A5R9INZ2"/>
<dbReference type="InterPro" id="IPR000073">
    <property type="entry name" value="AB_hydrolase_1"/>
</dbReference>
<dbReference type="Proteomes" id="UP000307790">
    <property type="component" value="Unassembled WGS sequence"/>
</dbReference>
<dbReference type="Gene3D" id="3.40.50.1820">
    <property type="entry name" value="alpha/beta hydrolase"/>
    <property type="match status" value="1"/>
</dbReference>
<evidence type="ECO:0000259" key="2">
    <source>
        <dbReference type="Pfam" id="PF00561"/>
    </source>
</evidence>
<protein>
    <submittedName>
        <fullName evidence="3">Alpha/beta hydrolase</fullName>
    </submittedName>
</protein>
<dbReference type="PRINTS" id="PR00412">
    <property type="entry name" value="EPOXHYDRLASE"/>
</dbReference>
<evidence type="ECO:0000313" key="3">
    <source>
        <dbReference type="EMBL" id="TLU66183.1"/>
    </source>
</evidence>
<accession>A0A5R9INZ2</accession>
<evidence type="ECO:0000256" key="1">
    <source>
        <dbReference type="SAM" id="Phobius"/>
    </source>
</evidence>
<dbReference type="InterPro" id="IPR000639">
    <property type="entry name" value="Epox_hydrolase-like"/>
</dbReference>
<gene>
    <name evidence="3" type="ORF">FE810_05540</name>
</gene>
<reference evidence="3 4" key="1">
    <citation type="submission" date="2019-05" db="EMBL/GenBank/DDBJ databases">
        <title>Genome sequences of Thalassotalea litorea 1K03283.</title>
        <authorList>
            <person name="Zhang D."/>
        </authorList>
    </citation>
    <scope>NUCLEOTIDE SEQUENCE [LARGE SCALE GENOMIC DNA]</scope>
    <source>
        <strain evidence="3 4">MCCC 1K03283</strain>
    </source>
</reference>
<keyword evidence="1" id="KW-0812">Transmembrane</keyword>
<dbReference type="InterPro" id="IPR050266">
    <property type="entry name" value="AB_hydrolase_sf"/>
</dbReference>
<sequence length="318" mass="35970">MIMKRFLWITLVVIFMGLLTLPFWLNEERLVLKPAEISSGGKIAQTQSGFTHYQLFGKEQDPLVILIHGFSVPSYTWDNTVPYLVASGFRVLTFDLYGRGYSSRDHSRYDRGLFIRQLNELLIELNINDKVSLVGLSMGAAIVGGYTSEFPHKVSKVVLLAPFHQPIDIGPLKYPLLGDYIAYGFVVPSMADSQSEDFVEPDNYPLWNEKYKSQMQYEGFRFALLATARDFLQTDPMADFRAIDQFSIESMLLWGAEDKVFDIKNQSLVSDALGKTNKSITISNAGHALHFERANEVNPLIAEFLLSSDNQNETRSSL</sequence>